<dbReference type="EMBL" id="FOGJ01000022">
    <property type="protein sequence ID" value="SES19365.1"/>
    <property type="molecule type" value="Genomic_DNA"/>
</dbReference>
<dbReference type="InterPro" id="IPR012334">
    <property type="entry name" value="Pectin_lyas_fold"/>
</dbReference>
<name>A0A1H9VCG0_BUTFI</name>
<organism evidence="1 2">
    <name type="scientific">Butyrivibrio fibrisolvens</name>
    <dbReference type="NCBI Taxonomy" id="831"/>
    <lineage>
        <taxon>Bacteria</taxon>
        <taxon>Bacillati</taxon>
        <taxon>Bacillota</taxon>
        <taxon>Clostridia</taxon>
        <taxon>Lachnospirales</taxon>
        <taxon>Lachnospiraceae</taxon>
        <taxon>Butyrivibrio</taxon>
    </lineage>
</organism>
<dbReference type="OrthoDB" id="9803285at2"/>
<evidence type="ECO:0000313" key="2">
    <source>
        <dbReference type="Proteomes" id="UP000182584"/>
    </source>
</evidence>
<sequence>MSDSKRFNPVRRSGEEIHEEQLSGERALYRGRDLKIYDTVFHDGESPLKESRNIELYGCEFQWKYPVWYADNVYAKDCVWQEMGRSGVWYTNNMTIEDSLIGAPKNFRRCKNLKIRNSSIPNAQETLWMCDGVELSNVTARGDYFGMNSDNIKVDHLELFGNYAFDGSKNVEVRNSRLVTKDCFWNCENVTVYDSYISGEYLAWNTKNLTLINCTIESNQGLCYINNLKMINCKLVNTRLAFEYAYDVDAEVINRVDGILNPGSGSIKAREIAELIIEPDNCDISKTNIMIKDSQSGEFISLQTENKE</sequence>
<accession>A0A1H9VCG0</accession>
<dbReference type="Gene3D" id="2.160.20.10">
    <property type="entry name" value="Single-stranded right-handed beta-helix, Pectin lyase-like"/>
    <property type="match status" value="1"/>
</dbReference>
<proteinExistence type="predicted"/>
<reference evidence="1 2" key="1">
    <citation type="submission" date="2016-10" db="EMBL/GenBank/DDBJ databases">
        <authorList>
            <person name="de Groot N.N."/>
        </authorList>
    </citation>
    <scope>NUCLEOTIDE SEQUENCE [LARGE SCALE GENOMIC DNA]</scope>
    <source>
        <strain evidence="1 2">AR40</strain>
    </source>
</reference>
<dbReference type="InterPro" id="IPR011050">
    <property type="entry name" value="Pectin_lyase_fold/virulence"/>
</dbReference>
<evidence type="ECO:0008006" key="3">
    <source>
        <dbReference type="Google" id="ProtNLM"/>
    </source>
</evidence>
<protein>
    <recommendedName>
        <fullName evidence="3">DUF3737 domain-containing protein</fullName>
    </recommendedName>
</protein>
<dbReference type="eggNOG" id="COG5434">
    <property type="taxonomic scope" value="Bacteria"/>
</dbReference>
<dbReference type="SUPFAM" id="SSF51126">
    <property type="entry name" value="Pectin lyase-like"/>
    <property type="match status" value="1"/>
</dbReference>
<dbReference type="Proteomes" id="UP000182584">
    <property type="component" value="Unassembled WGS sequence"/>
</dbReference>
<dbReference type="Pfam" id="PF12541">
    <property type="entry name" value="DUF3737"/>
    <property type="match status" value="1"/>
</dbReference>
<gene>
    <name evidence="1" type="ORF">SAMN04487884_12273</name>
</gene>
<evidence type="ECO:0000313" key="1">
    <source>
        <dbReference type="EMBL" id="SES19365.1"/>
    </source>
</evidence>
<dbReference type="InterPro" id="IPR022208">
    <property type="entry name" value="DUF3737"/>
</dbReference>
<dbReference type="RefSeq" id="WP_074757586.1">
    <property type="nucleotide sequence ID" value="NZ_FOGJ01000022.1"/>
</dbReference>
<dbReference type="AlphaFoldDB" id="A0A1H9VCG0"/>